<organism evidence="3 4">
    <name type="scientific">Morella rubra</name>
    <name type="common">Chinese bayberry</name>
    <dbReference type="NCBI Taxonomy" id="262757"/>
    <lineage>
        <taxon>Eukaryota</taxon>
        <taxon>Viridiplantae</taxon>
        <taxon>Streptophyta</taxon>
        <taxon>Embryophyta</taxon>
        <taxon>Tracheophyta</taxon>
        <taxon>Spermatophyta</taxon>
        <taxon>Magnoliopsida</taxon>
        <taxon>eudicotyledons</taxon>
        <taxon>Gunneridae</taxon>
        <taxon>Pentapetalae</taxon>
        <taxon>rosids</taxon>
        <taxon>fabids</taxon>
        <taxon>Fagales</taxon>
        <taxon>Myricaceae</taxon>
        <taxon>Morella</taxon>
    </lineage>
</organism>
<protein>
    <submittedName>
        <fullName evidence="3">TMV resistance protein N</fullName>
    </submittedName>
</protein>
<dbReference type="Pfam" id="PF01582">
    <property type="entry name" value="TIR"/>
    <property type="match status" value="1"/>
</dbReference>
<feature type="domain" description="TIR" evidence="2">
    <location>
        <begin position="25"/>
        <end position="176"/>
    </location>
</feature>
<dbReference type="EMBL" id="RXIC02000020">
    <property type="protein sequence ID" value="KAB1223235.1"/>
    <property type="molecule type" value="Genomic_DNA"/>
</dbReference>
<keyword evidence="4" id="KW-1185">Reference proteome</keyword>
<proteinExistence type="predicted"/>
<dbReference type="InterPro" id="IPR000157">
    <property type="entry name" value="TIR_dom"/>
</dbReference>
<name>A0A6A1WDA2_9ROSI</name>
<sequence length="176" mass="20102">MSTSFVFKGASSSSSSSSPFIISQWIYDVFLSFRGEDTGNNFTAHLHNGLHQKGINTYIDNDLRQGEDLSPALLKAIQESRISIVVFSKNYASSTWCLNELMEILDCKSKKQQLVLPVFYHVDPSEVRDQRENYGEVFAKHEDRFKDVDNSKVQKWRTALKQVANLAGWHIVNGYF</sequence>
<evidence type="ECO:0000259" key="2">
    <source>
        <dbReference type="PROSITE" id="PS50104"/>
    </source>
</evidence>
<dbReference type="FunFam" id="3.40.50.10140:FF:000007">
    <property type="entry name" value="Disease resistance protein (TIR-NBS-LRR class)"/>
    <property type="match status" value="1"/>
</dbReference>
<dbReference type="PANTHER" id="PTHR32009:SF146">
    <property type="entry name" value="TIR DOMAIN-CONTAINING PROTEIN"/>
    <property type="match status" value="1"/>
</dbReference>
<evidence type="ECO:0000313" key="3">
    <source>
        <dbReference type="EMBL" id="KAB1223235.1"/>
    </source>
</evidence>
<dbReference type="AlphaFoldDB" id="A0A6A1WDA2"/>
<comment type="caution">
    <text evidence="3">The sequence shown here is derived from an EMBL/GenBank/DDBJ whole genome shotgun (WGS) entry which is preliminary data.</text>
</comment>
<accession>A0A6A1WDA2</accession>
<reference evidence="3 4" key="1">
    <citation type="journal article" date="2019" name="Plant Biotechnol. J.">
        <title>The red bayberry genome and genetic basis of sex determination.</title>
        <authorList>
            <person name="Jia H.M."/>
            <person name="Jia H.J."/>
            <person name="Cai Q.L."/>
            <person name="Wang Y."/>
            <person name="Zhao H.B."/>
            <person name="Yang W.F."/>
            <person name="Wang G.Y."/>
            <person name="Li Y.H."/>
            <person name="Zhan D.L."/>
            <person name="Shen Y.T."/>
            <person name="Niu Q.F."/>
            <person name="Chang L."/>
            <person name="Qiu J."/>
            <person name="Zhao L."/>
            <person name="Xie H.B."/>
            <person name="Fu W.Y."/>
            <person name="Jin J."/>
            <person name="Li X.W."/>
            <person name="Jiao Y."/>
            <person name="Zhou C.C."/>
            <person name="Tu T."/>
            <person name="Chai C.Y."/>
            <person name="Gao J.L."/>
            <person name="Fan L.J."/>
            <person name="van de Weg E."/>
            <person name="Wang J.Y."/>
            <person name="Gao Z.S."/>
        </authorList>
    </citation>
    <scope>NUCLEOTIDE SEQUENCE [LARGE SCALE GENOMIC DNA]</scope>
    <source>
        <tissue evidence="3">Leaves</tissue>
    </source>
</reference>
<dbReference type="OrthoDB" id="1905256at2759"/>
<dbReference type="SUPFAM" id="SSF52200">
    <property type="entry name" value="Toll/Interleukin receptor TIR domain"/>
    <property type="match status" value="1"/>
</dbReference>
<dbReference type="PANTHER" id="PTHR32009">
    <property type="entry name" value="TMV RESISTANCE PROTEIN N-LIKE"/>
    <property type="match status" value="1"/>
</dbReference>
<evidence type="ECO:0000256" key="1">
    <source>
        <dbReference type="ARBA" id="ARBA00023027"/>
    </source>
</evidence>
<dbReference type="PROSITE" id="PS50104">
    <property type="entry name" value="TIR"/>
    <property type="match status" value="1"/>
</dbReference>
<dbReference type="GO" id="GO:0007165">
    <property type="term" value="P:signal transduction"/>
    <property type="evidence" value="ECO:0007669"/>
    <property type="project" value="InterPro"/>
</dbReference>
<gene>
    <name evidence="3" type="ORF">CJ030_MR2G002965</name>
</gene>
<dbReference type="Proteomes" id="UP000516437">
    <property type="component" value="Chromosome 2"/>
</dbReference>
<dbReference type="SMART" id="SM00255">
    <property type="entry name" value="TIR"/>
    <property type="match status" value="1"/>
</dbReference>
<keyword evidence="1" id="KW-0520">NAD</keyword>
<dbReference type="Gene3D" id="3.40.50.10140">
    <property type="entry name" value="Toll/interleukin-1 receptor homology (TIR) domain"/>
    <property type="match status" value="1"/>
</dbReference>
<dbReference type="InterPro" id="IPR035897">
    <property type="entry name" value="Toll_tir_struct_dom_sf"/>
</dbReference>
<evidence type="ECO:0000313" key="4">
    <source>
        <dbReference type="Proteomes" id="UP000516437"/>
    </source>
</evidence>